<evidence type="ECO:0008006" key="3">
    <source>
        <dbReference type="Google" id="ProtNLM"/>
    </source>
</evidence>
<dbReference type="OrthoDB" id="5304883at2759"/>
<dbReference type="GO" id="GO:0016538">
    <property type="term" value="F:cyclin-dependent protein serine/threonine kinase regulator activity"/>
    <property type="evidence" value="ECO:0007669"/>
    <property type="project" value="TreeGrafter"/>
</dbReference>
<accession>C4JF12</accession>
<dbReference type="VEuPathDB" id="FungiDB:UREG_00913"/>
<dbReference type="PANTHER" id="PTHR15615">
    <property type="match status" value="1"/>
</dbReference>
<dbReference type="InterPro" id="IPR036915">
    <property type="entry name" value="Cyclin-like_sf"/>
</dbReference>
<dbReference type="Gene3D" id="1.10.472.10">
    <property type="entry name" value="Cyclin-like"/>
    <property type="match status" value="1"/>
</dbReference>
<evidence type="ECO:0000313" key="2">
    <source>
        <dbReference type="Proteomes" id="UP000002058"/>
    </source>
</evidence>
<dbReference type="STRING" id="336963.C4JF12"/>
<gene>
    <name evidence="1" type="ORF">UREG_00913</name>
</gene>
<protein>
    <recommendedName>
        <fullName evidence="3">Cyclin</fullName>
    </recommendedName>
</protein>
<proteinExistence type="predicted"/>
<organism evidence="1 2">
    <name type="scientific">Uncinocarpus reesii (strain UAMH 1704)</name>
    <dbReference type="NCBI Taxonomy" id="336963"/>
    <lineage>
        <taxon>Eukaryota</taxon>
        <taxon>Fungi</taxon>
        <taxon>Dikarya</taxon>
        <taxon>Ascomycota</taxon>
        <taxon>Pezizomycotina</taxon>
        <taxon>Eurotiomycetes</taxon>
        <taxon>Eurotiomycetidae</taxon>
        <taxon>Onygenales</taxon>
        <taxon>Onygenaceae</taxon>
        <taxon>Uncinocarpus</taxon>
    </lineage>
</organism>
<dbReference type="EMBL" id="CH476615">
    <property type="protein sequence ID" value="EEP76065.1"/>
    <property type="molecule type" value="Genomic_DNA"/>
</dbReference>
<dbReference type="GeneID" id="8437711"/>
<dbReference type="GO" id="GO:0019901">
    <property type="term" value="F:protein kinase binding"/>
    <property type="evidence" value="ECO:0007669"/>
    <property type="project" value="InterPro"/>
</dbReference>
<sequence length="219" mass="24511">MTENINIPGESSEAVPVVAASNTGSTILLPIEALTILCLHVTSIITISRDIHCTPILQRRLSDESTDKEEHSAIRDEVLVRKFSTKKAPGISLREYLLRLHQYCPMSAAVYLATSWYITRMALVEKIISVTTHNAHRLVLSGLRVATKILEDLHHSHTRFSMVGGVSTRELTRLEICFCYLMDFDLKINGDILSQEITLFQDRCDTAFPGRPIMAATIC</sequence>
<dbReference type="RefSeq" id="XP_002541398.1">
    <property type="nucleotide sequence ID" value="XM_002541352.1"/>
</dbReference>
<dbReference type="GO" id="GO:0000307">
    <property type="term" value="C:cyclin-dependent protein kinase holoenzyme complex"/>
    <property type="evidence" value="ECO:0007669"/>
    <property type="project" value="TreeGrafter"/>
</dbReference>
<evidence type="ECO:0000313" key="1">
    <source>
        <dbReference type="EMBL" id="EEP76065.1"/>
    </source>
</evidence>
<dbReference type="AlphaFoldDB" id="C4JF12"/>
<dbReference type="KEGG" id="ure:UREG_00913"/>
<dbReference type="Pfam" id="PF08613">
    <property type="entry name" value="Cyclin"/>
    <property type="match status" value="1"/>
</dbReference>
<dbReference type="CDD" id="cd20558">
    <property type="entry name" value="CYCLIN_ScPCL7-like"/>
    <property type="match status" value="1"/>
</dbReference>
<keyword evidence="2" id="KW-1185">Reference proteome</keyword>
<dbReference type="FunCoup" id="C4JF12">
    <property type="interactions" value="111"/>
</dbReference>
<dbReference type="SUPFAM" id="SSF47954">
    <property type="entry name" value="Cyclin-like"/>
    <property type="match status" value="1"/>
</dbReference>
<reference evidence="2" key="1">
    <citation type="journal article" date="2009" name="Genome Res.">
        <title>Comparative genomic analyses of the human fungal pathogens Coccidioides and their relatives.</title>
        <authorList>
            <person name="Sharpton T.J."/>
            <person name="Stajich J.E."/>
            <person name="Rounsley S.D."/>
            <person name="Gardner M.J."/>
            <person name="Wortman J.R."/>
            <person name="Jordar V.S."/>
            <person name="Maiti R."/>
            <person name="Kodira C.D."/>
            <person name="Neafsey D.E."/>
            <person name="Zeng Q."/>
            <person name="Hung C.-Y."/>
            <person name="McMahan C."/>
            <person name="Muszewska A."/>
            <person name="Grynberg M."/>
            <person name="Mandel M.A."/>
            <person name="Kellner E.M."/>
            <person name="Barker B.M."/>
            <person name="Galgiani J.N."/>
            <person name="Orbach M.J."/>
            <person name="Kirkland T.N."/>
            <person name="Cole G.T."/>
            <person name="Henn M.R."/>
            <person name="Birren B.W."/>
            <person name="Taylor J.W."/>
        </authorList>
    </citation>
    <scope>NUCLEOTIDE SEQUENCE [LARGE SCALE GENOMIC DNA]</scope>
    <source>
        <strain evidence="2">UAMH 1704</strain>
    </source>
</reference>
<dbReference type="HOGENOM" id="CLU_1277523_0_0_1"/>
<name>C4JF12_UNCRE</name>
<dbReference type="Proteomes" id="UP000002058">
    <property type="component" value="Unassembled WGS sequence"/>
</dbReference>
<dbReference type="GO" id="GO:0005634">
    <property type="term" value="C:nucleus"/>
    <property type="evidence" value="ECO:0007669"/>
    <property type="project" value="TreeGrafter"/>
</dbReference>
<dbReference type="InParanoid" id="C4JF12"/>
<dbReference type="eggNOG" id="KOG1674">
    <property type="taxonomic scope" value="Eukaryota"/>
</dbReference>
<dbReference type="PANTHER" id="PTHR15615:SF32">
    <property type="entry name" value="PROTEIN KINASE COMPLEX COMPONENT, PUTATIVE (AFU_ORTHOLOGUE AFUA_2G07660)-RELATED"/>
    <property type="match status" value="1"/>
</dbReference>
<dbReference type="InterPro" id="IPR013922">
    <property type="entry name" value="Cyclin_PHO80-like"/>
</dbReference>